<dbReference type="Pfam" id="PF10607">
    <property type="entry name" value="CTLH"/>
    <property type="match status" value="1"/>
</dbReference>
<dbReference type="PANTHER" id="PTHR12170:SF3">
    <property type="entry name" value="GH10162P"/>
    <property type="match status" value="1"/>
</dbReference>
<dbReference type="GO" id="GO:0005737">
    <property type="term" value="C:cytoplasm"/>
    <property type="evidence" value="ECO:0007669"/>
    <property type="project" value="UniProtKB-SubCell"/>
</dbReference>
<evidence type="ECO:0000256" key="2">
    <source>
        <dbReference type="ARBA" id="ARBA00022490"/>
    </source>
</evidence>
<evidence type="ECO:0000256" key="3">
    <source>
        <dbReference type="ARBA" id="ARBA00022723"/>
    </source>
</evidence>
<keyword evidence="4 6" id="KW-0863">Zinc-finger</keyword>
<dbReference type="EMBL" id="AMQN01006266">
    <property type="status" value="NOT_ANNOTATED_CDS"/>
    <property type="molecule type" value="Genomic_DNA"/>
</dbReference>
<evidence type="ECO:0000256" key="6">
    <source>
        <dbReference type="PROSITE-ProRule" id="PRU01215"/>
    </source>
</evidence>
<dbReference type="GO" id="GO:0061630">
    <property type="term" value="F:ubiquitin protein ligase activity"/>
    <property type="evidence" value="ECO:0007669"/>
    <property type="project" value="InterPro"/>
</dbReference>
<evidence type="ECO:0000259" key="8">
    <source>
        <dbReference type="PROSITE" id="PS51867"/>
    </source>
</evidence>
<dbReference type="InterPro" id="IPR013144">
    <property type="entry name" value="CRA_dom"/>
</dbReference>
<dbReference type="SMART" id="SM00668">
    <property type="entry name" value="CTLH"/>
    <property type="match status" value="1"/>
</dbReference>
<reference evidence="11" key="1">
    <citation type="submission" date="2012-12" db="EMBL/GenBank/DDBJ databases">
        <authorList>
            <person name="Hellsten U."/>
            <person name="Grimwood J."/>
            <person name="Chapman J.A."/>
            <person name="Shapiro H."/>
            <person name="Aerts A."/>
            <person name="Otillar R.P."/>
            <person name="Terry A.Y."/>
            <person name="Boore J.L."/>
            <person name="Simakov O."/>
            <person name="Marletaz F."/>
            <person name="Cho S.-J."/>
            <person name="Edsinger-Gonzales E."/>
            <person name="Havlak P."/>
            <person name="Kuo D.-H."/>
            <person name="Larsson T."/>
            <person name="Lv J."/>
            <person name="Arendt D."/>
            <person name="Savage R."/>
            <person name="Osoegawa K."/>
            <person name="de Jong P."/>
            <person name="Lindberg D.R."/>
            <person name="Seaver E.C."/>
            <person name="Weisblat D.A."/>
            <person name="Putnam N.H."/>
            <person name="Grigoriev I.V."/>
            <person name="Rokhsar D.S."/>
        </authorList>
    </citation>
    <scope>NUCLEOTIDE SEQUENCE</scope>
    <source>
        <strain evidence="11">I ESC-2004</strain>
    </source>
</reference>
<keyword evidence="2" id="KW-0963">Cytoplasm</keyword>
<dbReference type="InterPro" id="IPR044063">
    <property type="entry name" value="ZF_RING_GID"/>
</dbReference>
<dbReference type="FunFam" id="3.30.40.10:FF:000143">
    <property type="entry name" value="Regulator of gluconeogenesis Rmd5"/>
    <property type="match status" value="1"/>
</dbReference>
<dbReference type="FunCoup" id="R7V0J3">
    <property type="interactions" value="1501"/>
</dbReference>
<feature type="domain" description="RING-Gid-type" evidence="8">
    <location>
        <begin position="336"/>
        <end position="377"/>
    </location>
</feature>
<dbReference type="PROSITE" id="PS51867">
    <property type="entry name" value="ZF_RING_GID"/>
    <property type="match status" value="1"/>
</dbReference>
<gene>
    <name evidence="9" type="ORF">CAPTEDRAFT_159757</name>
</gene>
<organism evidence="9">
    <name type="scientific">Capitella teleta</name>
    <name type="common">Polychaete worm</name>
    <dbReference type="NCBI Taxonomy" id="283909"/>
    <lineage>
        <taxon>Eukaryota</taxon>
        <taxon>Metazoa</taxon>
        <taxon>Spiralia</taxon>
        <taxon>Lophotrochozoa</taxon>
        <taxon>Annelida</taxon>
        <taxon>Polychaeta</taxon>
        <taxon>Sedentaria</taxon>
        <taxon>Scolecida</taxon>
        <taxon>Capitellidae</taxon>
        <taxon>Capitella</taxon>
    </lineage>
</organism>
<keyword evidence="5" id="KW-0862">Zinc</keyword>
<dbReference type="InterPro" id="IPR006594">
    <property type="entry name" value="LisH"/>
</dbReference>
<dbReference type="InterPro" id="IPR027370">
    <property type="entry name" value="Znf-RING_euk"/>
</dbReference>
<dbReference type="PROSITE" id="PS50897">
    <property type="entry name" value="CTLH"/>
    <property type="match status" value="1"/>
</dbReference>
<evidence type="ECO:0008006" key="12">
    <source>
        <dbReference type="Google" id="ProtNLM"/>
    </source>
</evidence>
<evidence type="ECO:0000256" key="4">
    <source>
        <dbReference type="ARBA" id="ARBA00022771"/>
    </source>
</evidence>
<evidence type="ECO:0000313" key="10">
    <source>
        <dbReference type="EnsemblMetazoa" id="CapteP159757"/>
    </source>
</evidence>
<dbReference type="OrthoDB" id="1933281at2759"/>
<name>R7V0J3_CAPTE</name>
<evidence type="ECO:0000313" key="9">
    <source>
        <dbReference type="EMBL" id="ELU09727.1"/>
    </source>
</evidence>
<dbReference type="AlphaFoldDB" id="R7V0J3"/>
<dbReference type="STRING" id="283909.R7V0J3"/>
<dbReference type="Proteomes" id="UP000014760">
    <property type="component" value="Unassembled WGS sequence"/>
</dbReference>
<evidence type="ECO:0000256" key="1">
    <source>
        <dbReference type="ARBA" id="ARBA00004496"/>
    </source>
</evidence>
<dbReference type="PANTHER" id="PTHR12170">
    <property type="entry name" value="MACROPHAGE ERYTHROBLAST ATTACHER-RELATED"/>
    <property type="match status" value="1"/>
</dbReference>
<dbReference type="PROSITE" id="PS50896">
    <property type="entry name" value="LISH"/>
    <property type="match status" value="1"/>
</dbReference>
<keyword evidence="3" id="KW-0479">Metal-binding</keyword>
<dbReference type="InterPro" id="IPR006595">
    <property type="entry name" value="CTLH_C"/>
</dbReference>
<evidence type="ECO:0000313" key="11">
    <source>
        <dbReference type="Proteomes" id="UP000014760"/>
    </source>
</evidence>
<dbReference type="HOGENOM" id="CLU_020227_3_1_1"/>
<dbReference type="Gene3D" id="3.30.40.10">
    <property type="entry name" value="Zinc/RING finger domain, C3HC4 (zinc finger)"/>
    <property type="match status" value="1"/>
</dbReference>
<dbReference type="SUPFAM" id="SSF57850">
    <property type="entry name" value="RING/U-box"/>
    <property type="match status" value="1"/>
</dbReference>
<dbReference type="GO" id="GO:0034657">
    <property type="term" value="C:GID complex"/>
    <property type="evidence" value="ECO:0007669"/>
    <property type="project" value="TreeGrafter"/>
</dbReference>
<evidence type="ECO:0000256" key="5">
    <source>
        <dbReference type="ARBA" id="ARBA00022833"/>
    </source>
</evidence>
<accession>R7V0J3</accession>
<dbReference type="SMART" id="SM00667">
    <property type="entry name" value="LisH"/>
    <property type="match status" value="1"/>
</dbReference>
<feature type="non-terminal residue" evidence="9">
    <location>
        <position position="1"/>
    </location>
</feature>
<feature type="domain" description="CTLH" evidence="7">
    <location>
        <begin position="153"/>
        <end position="210"/>
    </location>
</feature>
<dbReference type="EMBL" id="KB297987">
    <property type="protein sequence ID" value="ELU09727.1"/>
    <property type="molecule type" value="Genomic_DNA"/>
</dbReference>
<dbReference type="GO" id="GO:0005634">
    <property type="term" value="C:nucleus"/>
    <property type="evidence" value="ECO:0007669"/>
    <property type="project" value="TreeGrafter"/>
</dbReference>
<sequence>MDACGAVEKEIDKVLTKFDDIRRNSSTTIDDLLNHVNNIRREIEDGGTSGTINPGQAILLSQTVKRIQDSLGHVSADHKDLHGNVSKVGKAIDRNFVSDFNSVCNETAFAKEEQTSEINQVICEHFLRQGMLDIAESLVEESGLEIHDQQIEPFLELHRILEALKQHNLSPALHWAQAHRNELTHHRSSLEFKLLRLNFIDLVSQGVAKQQEALHFARNFAPFASSHTKELQVLMGTLLYLRQGLDSSPYRHLLDPIHWVDICDVFTREACTLLGLSMESALSVIVKAGCAALPPLLTIKQVMLQRQCSGVWSAKDELPVEIDIGVDCRFHSIFACPILKQQSNDSNPPVRLICGHVISRDALQKLANGNKVKCPYCPVEQAPSDARQIFF</sequence>
<dbReference type="Pfam" id="PF13445">
    <property type="entry name" value="zf-RING_UBOX"/>
    <property type="match status" value="1"/>
</dbReference>
<protein>
    <recommendedName>
        <fullName evidence="12">RING-Gid-type domain-containing protein</fullName>
    </recommendedName>
</protein>
<proteinExistence type="predicted"/>
<feature type="zinc finger region" description="RING-Gid-type" evidence="6">
    <location>
        <begin position="336"/>
        <end position="377"/>
    </location>
</feature>
<reference evidence="9 11" key="2">
    <citation type="journal article" date="2013" name="Nature">
        <title>Insights into bilaterian evolution from three spiralian genomes.</title>
        <authorList>
            <person name="Simakov O."/>
            <person name="Marletaz F."/>
            <person name="Cho S.J."/>
            <person name="Edsinger-Gonzales E."/>
            <person name="Havlak P."/>
            <person name="Hellsten U."/>
            <person name="Kuo D.H."/>
            <person name="Larsson T."/>
            <person name="Lv J."/>
            <person name="Arendt D."/>
            <person name="Savage R."/>
            <person name="Osoegawa K."/>
            <person name="de Jong P."/>
            <person name="Grimwood J."/>
            <person name="Chapman J.A."/>
            <person name="Shapiro H."/>
            <person name="Aerts A."/>
            <person name="Otillar R.P."/>
            <person name="Terry A.Y."/>
            <person name="Boore J.L."/>
            <person name="Grigoriev I.V."/>
            <person name="Lindberg D.R."/>
            <person name="Seaver E.C."/>
            <person name="Weisblat D.A."/>
            <person name="Putnam N.H."/>
            <person name="Rokhsar D.S."/>
        </authorList>
    </citation>
    <scope>NUCLEOTIDE SEQUENCE</scope>
    <source>
        <strain evidence="9 11">I ESC-2004</strain>
    </source>
</reference>
<dbReference type="InterPro" id="IPR024964">
    <property type="entry name" value="CTLH/CRA"/>
</dbReference>
<dbReference type="InterPro" id="IPR013083">
    <property type="entry name" value="Znf_RING/FYVE/PHD"/>
</dbReference>
<dbReference type="EnsemblMetazoa" id="CapteT159757">
    <property type="protein sequence ID" value="CapteP159757"/>
    <property type="gene ID" value="CapteG159757"/>
</dbReference>
<dbReference type="SMART" id="SM00757">
    <property type="entry name" value="CRA"/>
    <property type="match status" value="1"/>
</dbReference>
<comment type="subcellular location">
    <subcellularLocation>
        <location evidence="1">Cytoplasm</location>
    </subcellularLocation>
</comment>
<keyword evidence="11" id="KW-1185">Reference proteome</keyword>
<reference evidence="10" key="3">
    <citation type="submission" date="2015-06" db="UniProtKB">
        <authorList>
            <consortium name="EnsemblMetazoa"/>
        </authorList>
    </citation>
    <scope>IDENTIFICATION</scope>
</reference>
<evidence type="ECO:0000259" key="7">
    <source>
        <dbReference type="PROSITE" id="PS50897"/>
    </source>
</evidence>
<dbReference type="OMA" id="LIRECKM"/>
<dbReference type="GO" id="GO:0008270">
    <property type="term" value="F:zinc ion binding"/>
    <property type="evidence" value="ECO:0007669"/>
    <property type="project" value="UniProtKB-KW"/>
</dbReference>
<dbReference type="GO" id="GO:0043161">
    <property type="term" value="P:proteasome-mediated ubiquitin-dependent protein catabolic process"/>
    <property type="evidence" value="ECO:0007669"/>
    <property type="project" value="InterPro"/>
</dbReference>
<dbReference type="InterPro" id="IPR045098">
    <property type="entry name" value="Fyv10_fam"/>
</dbReference>